<proteinExistence type="predicted"/>
<evidence type="ECO:0000313" key="2">
    <source>
        <dbReference type="EMBL" id="TMM53000.1"/>
    </source>
</evidence>
<dbReference type="AlphaFoldDB" id="A0A5S3PG00"/>
<protein>
    <recommendedName>
        <fullName evidence="1">DUF6473 domain-containing protein</fullName>
    </recommendedName>
</protein>
<gene>
    <name evidence="2" type="ORF">FDT80_12220</name>
</gene>
<dbReference type="Proteomes" id="UP000309550">
    <property type="component" value="Unassembled WGS sequence"/>
</dbReference>
<dbReference type="Pfam" id="PF20078">
    <property type="entry name" value="DUF6473"/>
    <property type="match status" value="1"/>
</dbReference>
<comment type="caution">
    <text evidence="2">The sequence shown here is derived from an EMBL/GenBank/DDBJ whole genome shotgun (WGS) entry which is preliminary data.</text>
</comment>
<sequence>MTYDVLGPGGLDYLPCRYGSSRVLFRGPQRSLTAPYLAFLGGTETYGKFIRSPFPALVETDLGINCVNFGVQNAGVDVFAADPAVLEAASNAEVTVIQILGAQNMSNRYYSVHPRRNDRFVTASTLLRTIYDDVDFAEFHFTRHMLSELYSVSEDRFATIRSELQATWVARMRVMLRQIAGKIVLLWVADHAPTDHDVIGLDPVKAGNPLFITRQMIDELAPLVSDVVEVVASPVALANGFNGLVFAEMEAPAAAETLGPMVHREAAVALSDTLLGMI</sequence>
<organism evidence="2 3">
    <name type="scientific">Sulfitobacter sabulilitoris</name>
    <dbReference type="NCBI Taxonomy" id="2562655"/>
    <lineage>
        <taxon>Bacteria</taxon>
        <taxon>Pseudomonadati</taxon>
        <taxon>Pseudomonadota</taxon>
        <taxon>Alphaproteobacteria</taxon>
        <taxon>Rhodobacterales</taxon>
        <taxon>Roseobacteraceae</taxon>
        <taxon>Sulfitobacter</taxon>
    </lineage>
</organism>
<evidence type="ECO:0000259" key="1">
    <source>
        <dbReference type="Pfam" id="PF20078"/>
    </source>
</evidence>
<keyword evidence="3" id="KW-1185">Reference proteome</keyword>
<dbReference type="InterPro" id="IPR045524">
    <property type="entry name" value="DUF6473"/>
</dbReference>
<dbReference type="EMBL" id="VANS01000002">
    <property type="protein sequence ID" value="TMM53000.1"/>
    <property type="molecule type" value="Genomic_DNA"/>
</dbReference>
<name>A0A5S3PG00_9RHOB</name>
<accession>A0A5S3PG00</accession>
<feature type="domain" description="DUF6473" evidence="1">
    <location>
        <begin position="1"/>
        <end position="274"/>
    </location>
</feature>
<evidence type="ECO:0000313" key="3">
    <source>
        <dbReference type="Proteomes" id="UP000309550"/>
    </source>
</evidence>
<dbReference type="RefSeq" id="WP_138662541.1">
    <property type="nucleotide sequence ID" value="NZ_VANS01000002.1"/>
</dbReference>
<dbReference type="OrthoDB" id="7838347at2"/>
<reference evidence="2 3" key="1">
    <citation type="submission" date="2019-05" db="EMBL/GenBank/DDBJ databases">
        <title>Sulfitobacter sabulilitoris sp. nov., isolated from a marine sand.</title>
        <authorList>
            <person name="Yoon J.-H."/>
        </authorList>
    </citation>
    <scope>NUCLEOTIDE SEQUENCE [LARGE SCALE GENOMIC DNA]</scope>
    <source>
        <strain evidence="2 3">HSMS-29</strain>
    </source>
</reference>